<accession>A0A7X0G211</accession>
<keyword evidence="1" id="KW-0805">Transcription regulation</keyword>
<sequence length="197" mass="21806">MPPVTGDATRERIIDAAEACFGRFGVAKTTVEDIAAAAQLSRATVYRSVTGGRDELILAVVVRDLRRFMDRLAERLRRERSVSEAIVEGTLDAVNYVREEPAIAHFLVPEAAGHMQAAVAGAAEHVLALCCEYVRPHFEQAQRQRTLRADIEVEGTVEFLFRIITSLIVMDRDRDADGLRRFLRTYVVPVIAAPASA</sequence>
<evidence type="ECO:0000256" key="1">
    <source>
        <dbReference type="ARBA" id="ARBA00023015"/>
    </source>
</evidence>
<dbReference type="PANTHER" id="PTHR30055:SF234">
    <property type="entry name" value="HTH-TYPE TRANSCRIPTIONAL REGULATOR BETI"/>
    <property type="match status" value="1"/>
</dbReference>
<comment type="caution">
    <text evidence="5">The sequence shown here is derived from an EMBL/GenBank/DDBJ whole genome shotgun (WGS) entry which is preliminary data.</text>
</comment>
<dbReference type="PANTHER" id="PTHR30055">
    <property type="entry name" value="HTH-TYPE TRANSCRIPTIONAL REGULATOR RUTR"/>
    <property type="match status" value="1"/>
</dbReference>
<evidence type="ECO:0000256" key="2">
    <source>
        <dbReference type="ARBA" id="ARBA00023125"/>
    </source>
</evidence>
<keyword evidence="2" id="KW-0238">DNA-binding</keyword>
<dbReference type="InterPro" id="IPR009057">
    <property type="entry name" value="Homeodomain-like_sf"/>
</dbReference>
<dbReference type="RefSeq" id="WP_185027599.1">
    <property type="nucleotide sequence ID" value="NZ_JACHMQ010000001.1"/>
</dbReference>
<dbReference type="Pfam" id="PF00440">
    <property type="entry name" value="TetR_N"/>
    <property type="match status" value="1"/>
</dbReference>
<feature type="domain" description="HTH tetR-type" evidence="4">
    <location>
        <begin position="13"/>
        <end position="48"/>
    </location>
</feature>
<keyword evidence="6" id="KW-1185">Reference proteome</keyword>
<gene>
    <name evidence="5" type="ORF">BKA00_004256</name>
</gene>
<dbReference type="SUPFAM" id="SSF46689">
    <property type="entry name" value="Homeodomain-like"/>
    <property type="match status" value="1"/>
</dbReference>
<proteinExistence type="predicted"/>
<dbReference type="Proteomes" id="UP000546324">
    <property type="component" value="Unassembled WGS sequence"/>
</dbReference>
<organism evidence="5 6">
    <name type="scientific">Actinomadura coerulea</name>
    <dbReference type="NCBI Taxonomy" id="46159"/>
    <lineage>
        <taxon>Bacteria</taxon>
        <taxon>Bacillati</taxon>
        <taxon>Actinomycetota</taxon>
        <taxon>Actinomycetes</taxon>
        <taxon>Streptosporangiales</taxon>
        <taxon>Thermomonosporaceae</taxon>
        <taxon>Actinomadura</taxon>
    </lineage>
</organism>
<evidence type="ECO:0000313" key="6">
    <source>
        <dbReference type="Proteomes" id="UP000546324"/>
    </source>
</evidence>
<dbReference type="AlphaFoldDB" id="A0A7X0G211"/>
<dbReference type="GO" id="GO:0000976">
    <property type="term" value="F:transcription cis-regulatory region binding"/>
    <property type="evidence" value="ECO:0007669"/>
    <property type="project" value="TreeGrafter"/>
</dbReference>
<protein>
    <submittedName>
        <fullName evidence="5">AcrR family transcriptional regulator</fullName>
    </submittedName>
</protein>
<name>A0A7X0G211_9ACTN</name>
<dbReference type="Gene3D" id="1.10.10.60">
    <property type="entry name" value="Homeodomain-like"/>
    <property type="match status" value="1"/>
</dbReference>
<evidence type="ECO:0000256" key="3">
    <source>
        <dbReference type="ARBA" id="ARBA00023163"/>
    </source>
</evidence>
<dbReference type="InterPro" id="IPR001647">
    <property type="entry name" value="HTH_TetR"/>
</dbReference>
<dbReference type="GO" id="GO:0003700">
    <property type="term" value="F:DNA-binding transcription factor activity"/>
    <property type="evidence" value="ECO:0007669"/>
    <property type="project" value="TreeGrafter"/>
</dbReference>
<reference evidence="5 6" key="1">
    <citation type="submission" date="2020-08" db="EMBL/GenBank/DDBJ databases">
        <title>Sequencing the genomes of 1000 actinobacteria strains.</title>
        <authorList>
            <person name="Klenk H.-P."/>
        </authorList>
    </citation>
    <scope>NUCLEOTIDE SEQUENCE [LARGE SCALE GENOMIC DNA]</scope>
    <source>
        <strain evidence="5 6">DSM 43675</strain>
    </source>
</reference>
<evidence type="ECO:0000259" key="4">
    <source>
        <dbReference type="Pfam" id="PF00440"/>
    </source>
</evidence>
<dbReference type="InterPro" id="IPR050109">
    <property type="entry name" value="HTH-type_TetR-like_transc_reg"/>
</dbReference>
<keyword evidence="3" id="KW-0804">Transcription</keyword>
<dbReference type="Gene3D" id="1.10.357.10">
    <property type="entry name" value="Tetracycline Repressor, domain 2"/>
    <property type="match status" value="1"/>
</dbReference>
<dbReference type="EMBL" id="JACHMQ010000001">
    <property type="protein sequence ID" value="MBB6397342.1"/>
    <property type="molecule type" value="Genomic_DNA"/>
</dbReference>
<evidence type="ECO:0000313" key="5">
    <source>
        <dbReference type="EMBL" id="MBB6397342.1"/>
    </source>
</evidence>